<comment type="caution">
    <text evidence="1">The sequence shown here is derived from an EMBL/GenBank/DDBJ whole genome shotgun (WGS) entry which is preliminary data.</text>
</comment>
<organism evidence="1 2">
    <name type="scientific">Brassica napus</name>
    <name type="common">Rape</name>
    <dbReference type="NCBI Taxonomy" id="3708"/>
    <lineage>
        <taxon>Eukaryota</taxon>
        <taxon>Viridiplantae</taxon>
        <taxon>Streptophyta</taxon>
        <taxon>Embryophyta</taxon>
        <taxon>Tracheophyta</taxon>
        <taxon>Spermatophyta</taxon>
        <taxon>Magnoliopsida</taxon>
        <taxon>eudicotyledons</taxon>
        <taxon>Gunneridae</taxon>
        <taxon>Pentapetalae</taxon>
        <taxon>rosids</taxon>
        <taxon>malvids</taxon>
        <taxon>Brassicales</taxon>
        <taxon>Brassicaceae</taxon>
        <taxon>Brassiceae</taxon>
        <taxon>Brassica</taxon>
    </lineage>
</organism>
<evidence type="ECO:0000313" key="2">
    <source>
        <dbReference type="Proteomes" id="UP000824890"/>
    </source>
</evidence>
<evidence type="ECO:0000313" key="1">
    <source>
        <dbReference type="EMBL" id="KAH0922489.1"/>
    </source>
</evidence>
<protein>
    <submittedName>
        <fullName evidence="1">Uncharacterized protein</fullName>
    </submittedName>
</protein>
<proteinExistence type="predicted"/>
<dbReference type="PANTHER" id="PTHR35698">
    <property type="entry name" value="DNA-BINDING PROTEIN RHL1"/>
    <property type="match status" value="1"/>
</dbReference>
<dbReference type="EMBL" id="JAGKQM010000006">
    <property type="protein sequence ID" value="KAH0922489.1"/>
    <property type="molecule type" value="Genomic_DNA"/>
</dbReference>
<dbReference type="Proteomes" id="UP000824890">
    <property type="component" value="Unassembled WGS sequence"/>
</dbReference>
<name>A0ABQ8CZJ8_BRANA</name>
<dbReference type="InterPro" id="IPR038859">
    <property type="entry name" value="RHL1"/>
</dbReference>
<accession>A0ABQ8CZJ8</accession>
<dbReference type="InterPro" id="IPR032675">
    <property type="entry name" value="LRR_dom_sf"/>
</dbReference>
<dbReference type="PANTHER" id="PTHR35698:SF2">
    <property type="entry name" value="DNA-BINDING PROTEIN RHL1"/>
    <property type="match status" value="1"/>
</dbReference>
<keyword evidence="2" id="KW-1185">Reference proteome</keyword>
<reference evidence="1 2" key="1">
    <citation type="submission" date="2021-05" db="EMBL/GenBank/DDBJ databases">
        <title>Genome Assembly of Synthetic Allotetraploid Brassica napus Reveals Homoeologous Exchanges between Subgenomes.</title>
        <authorList>
            <person name="Davis J.T."/>
        </authorList>
    </citation>
    <scope>NUCLEOTIDE SEQUENCE [LARGE SCALE GENOMIC DNA]</scope>
    <source>
        <strain evidence="2">cv. Da-Ae</strain>
        <tissue evidence="1">Seedling</tissue>
    </source>
</reference>
<dbReference type="SUPFAM" id="SSF52058">
    <property type="entry name" value="L domain-like"/>
    <property type="match status" value="1"/>
</dbReference>
<dbReference type="Gene3D" id="3.80.10.10">
    <property type="entry name" value="Ribonuclease Inhibitor"/>
    <property type="match status" value="1"/>
</dbReference>
<gene>
    <name evidence="1" type="ORF">HID58_022507</name>
</gene>
<sequence>MKFHEVRRMITTILVGRIITFPFRRQFTHSGNTHPKIFHFLAASSSFLRGSISSLSLGSFTSSSGSFSSSLTSFSSSSASFSSSPSLSSSTCLDSSSSSFSLDSFSSSFSLAFSSLSSASRGLYSVPGATDLSMVLGFASSLLASPDSGTIAVSSPPTLFELSSFAFGSSRFNTIWREALRLQHHPQVTALEQLPLLHPWYPRSHLRRHYPRSRSTLHQNPVLYVTFPPGSNKPFWNDLVSEEQILENPEEARLDFPEELSQAEQTEFDFRGGAGAVATAASVKTVAIPETETDSPEVEMEELLSDDGEYMADKIQVTPVQLTQVQQSQRISGKKFNFADTFPKNSSGQSELVKTIHLMKKMETCVVRNLKLILLLHQQASCLMNFQLKRKKQSSKTVARSSYCSQYIQESRAENSWSFKEEIIIEGLSFVLSRRNRGTVDYIYGLDLSNDGLSGVIPSELEYSQNYEAMNLSHNFLSSSIPDIFSKLLDIETLIFLITCYIETYLFS</sequence>